<dbReference type="InterPro" id="IPR000387">
    <property type="entry name" value="Tyr_Pase_dom"/>
</dbReference>
<gene>
    <name evidence="8" type="ORF">DME_LOCUS7930</name>
</gene>
<dbReference type="PANTHER" id="PTHR45864">
    <property type="entry name" value="SLINGSHOT PROTEIN PHOSPHATASE HOMOLOG"/>
    <property type="match status" value="1"/>
</dbReference>
<dbReference type="GO" id="GO:0030837">
    <property type="term" value="P:negative regulation of actin filament polymerization"/>
    <property type="evidence" value="ECO:0007669"/>
    <property type="project" value="InterPro"/>
</dbReference>
<accession>A0A158Q438</accession>
<evidence type="ECO:0000256" key="1">
    <source>
        <dbReference type="ARBA" id="ARBA00009580"/>
    </source>
</evidence>
<sequence length="609" mass="69024">MSLVTVQRSPTPSDPEISLQRNFNGSDCIPGNDCEQIFNSECYFCVKGTAVILLQPDRTNAGQGSPTGEIEEHLQAMLHILHPQDTLTMAVKLQVSQDYSTSMTGARYLAVVASNNRQFHCDTRREVVLIGLNCFSGNKATIGVVIPIFSTTRVRLDGDGGIVIDFDSSLYLFRPISVQAMWTIFQCLLREISEIEKSPRFNVIRSSSRCITKASNYLVNYYRNTITSNDILRAQWERTVIDSISESNGDLGATCADAERFKCEQIDSVEAKIYCHLKEVMQTVDLDEVTSKDIRLKSHDNIKNYIFQVEEGMGRKLDKYKDFISRQMLVIMGQLDKASQIFPYLYLGTEWNACDWQWLQRNSIEYIVNVTNEVENFFPARLKYLKIRVTDEANSELLRHWNQTNQFIKDAKEKGGSVLVHCKKGISRSSSTVIAFAMKEYGWDLSQAMEHVKKKRDCVTPNKGFVEQLRTFEVASLGMLRAFKKRHQFDIAPSISPLYTNGQSVNYTNRYGRSKSNISRRNNSKKFGSFCTNKKSNDENEQGSTVKNLVGNFEAKGRLCERSSSTAAQRSQVAFRLSKLSDWTTRRSLALSDSCGSPPARQLRALTIS</sequence>
<dbReference type="SMART" id="SM00195">
    <property type="entry name" value="DSPc"/>
    <property type="match status" value="1"/>
</dbReference>
<evidence type="ECO:0000313" key="8">
    <source>
        <dbReference type="EMBL" id="VDN57957.1"/>
    </source>
</evidence>
<keyword evidence="4" id="KW-0904">Protein phosphatase</keyword>
<evidence type="ECO:0000256" key="2">
    <source>
        <dbReference type="ARBA" id="ARBA00013081"/>
    </source>
</evidence>
<dbReference type="OrthoDB" id="5779068at2759"/>
<dbReference type="InterPro" id="IPR043587">
    <property type="entry name" value="Phosphatase_SSH-like"/>
</dbReference>
<dbReference type="InterPro" id="IPR000340">
    <property type="entry name" value="Dual-sp_phosphatase_cat-dom"/>
</dbReference>
<dbReference type="AlphaFoldDB" id="A0A158Q438"/>
<evidence type="ECO:0000259" key="6">
    <source>
        <dbReference type="PROSITE" id="PS50054"/>
    </source>
</evidence>
<dbReference type="GO" id="GO:0004722">
    <property type="term" value="F:protein serine/threonine phosphatase activity"/>
    <property type="evidence" value="ECO:0007669"/>
    <property type="project" value="UniProtKB-EC"/>
</dbReference>
<dbReference type="Proteomes" id="UP000038040">
    <property type="component" value="Unplaced"/>
</dbReference>
<dbReference type="GO" id="GO:0003779">
    <property type="term" value="F:actin binding"/>
    <property type="evidence" value="ECO:0007669"/>
    <property type="project" value="InterPro"/>
</dbReference>
<dbReference type="FunFam" id="3.90.190.10:FF:000004">
    <property type="entry name" value="Protein phosphatase Slingshot homolog 2"/>
    <property type="match status" value="1"/>
</dbReference>
<dbReference type="STRING" id="318479.A0A158Q438"/>
<dbReference type="EMBL" id="UYYG01001164">
    <property type="protein sequence ID" value="VDN57957.1"/>
    <property type="molecule type" value="Genomic_DNA"/>
</dbReference>
<evidence type="ECO:0000256" key="5">
    <source>
        <dbReference type="ARBA" id="ARBA00048336"/>
    </source>
</evidence>
<evidence type="ECO:0000259" key="7">
    <source>
        <dbReference type="PROSITE" id="PS50056"/>
    </source>
</evidence>
<evidence type="ECO:0000313" key="9">
    <source>
        <dbReference type="Proteomes" id="UP000038040"/>
    </source>
</evidence>
<dbReference type="Proteomes" id="UP000274756">
    <property type="component" value="Unassembled WGS sequence"/>
</dbReference>
<dbReference type="Pfam" id="PF23040">
    <property type="entry name" value="PH_SSH1-like_1st"/>
    <property type="match status" value="1"/>
</dbReference>
<dbReference type="EC" id="3.1.3.16" evidence="2"/>
<reference evidence="8 10" key="2">
    <citation type="submission" date="2018-11" db="EMBL/GenBank/DDBJ databases">
        <authorList>
            <consortium name="Pathogen Informatics"/>
        </authorList>
    </citation>
    <scope>NUCLEOTIDE SEQUENCE [LARGE SCALE GENOMIC DNA]</scope>
</reference>
<dbReference type="Pfam" id="PF00782">
    <property type="entry name" value="DSPc"/>
    <property type="match status" value="1"/>
</dbReference>
<dbReference type="InterPro" id="IPR016130">
    <property type="entry name" value="Tyr_Pase_AS"/>
</dbReference>
<dbReference type="PROSITE" id="PS00383">
    <property type="entry name" value="TYR_PHOSPHATASE_1"/>
    <property type="match status" value="1"/>
</dbReference>
<name>A0A158Q438_DRAME</name>
<dbReference type="SUPFAM" id="SSF52799">
    <property type="entry name" value="(Phosphotyrosine protein) phosphatases II"/>
    <property type="match status" value="1"/>
</dbReference>
<comment type="catalytic activity">
    <reaction evidence="5">
        <text>O-phospho-L-threonyl-[protein] + H2O = L-threonyl-[protein] + phosphate</text>
        <dbReference type="Rhea" id="RHEA:47004"/>
        <dbReference type="Rhea" id="RHEA-COMP:11060"/>
        <dbReference type="Rhea" id="RHEA-COMP:11605"/>
        <dbReference type="ChEBI" id="CHEBI:15377"/>
        <dbReference type="ChEBI" id="CHEBI:30013"/>
        <dbReference type="ChEBI" id="CHEBI:43474"/>
        <dbReference type="ChEBI" id="CHEBI:61977"/>
        <dbReference type="EC" id="3.1.3.16"/>
    </reaction>
</comment>
<evidence type="ECO:0000256" key="3">
    <source>
        <dbReference type="ARBA" id="ARBA00022801"/>
    </source>
</evidence>
<dbReference type="WBParaSite" id="DME_0000392501-mRNA-1">
    <property type="protein sequence ID" value="DME_0000392501-mRNA-1"/>
    <property type="gene ID" value="DME_0000392501"/>
</dbReference>
<dbReference type="InterPro" id="IPR029021">
    <property type="entry name" value="Prot-tyrosine_phosphatase-like"/>
</dbReference>
<proteinExistence type="inferred from homology"/>
<evidence type="ECO:0000256" key="4">
    <source>
        <dbReference type="ARBA" id="ARBA00022912"/>
    </source>
</evidence>
<evidence type="ECO:0000313" key="10">
    <source>
        <dbReference type="Proteomes" id="UP000274756"/>
    </source>
</evidence>
<protein>
    <recommendedName>
        <fullName evidence="2">protein-serine/threonine phosphatase</fullName>
        <ecNumber evidence="2">3.1.3.16</ecNumber>
    </recommendedName>
</protein>
<dbReference type="Gene3D" id="3.90.190.10">
    <property type="entry name" value="Protein tyrosine phosphatase superfamily"/>
    <property type="match status" value="1"/>
</dbReference>
<keyword evidence="3" id="KW-0378">Hydrolase</keyword>
<dbReference type="PROSITE" id="PS50054">
    <property type="entry name" value="TYR_PHOSPHATASE_DUAL"/>
    <property type="match status" value="1"/>
</dbReference>
<dbReference type="InterPro" id="IPR020422">
    <property type="entry name" value="TYR_PHOSPHATASE_DUAL_dom"/>
</dbReference>
<organism evidence="9 11">
    <name type="scientific">Dracunculus medinensis</name>
    <name type="common">Guinea worm</name>
    <dbReference type="NCBI Taxonomy" id="318479"/>
    <lineage>
        <taxon>Eukaryota</taxon>
        <taxon>Metazoa</taxon>
        <taxon>Ecdysozoa</taxon>
        <taxon>Nematoda</taxon>
        <taxon>Chromadorea</taxon>
        <taxon>Rhabditida</taxon>
        <taxon>Spirurina</taxon>
        <taxon>Dracunculoidea</taxon>
        <taxon>Dracunculidae</taxon>
        <taxon>Dracunculus</taxon>
    </lineage>
</organism>
<dbReference type="PROSITE" id="PS50056">
    <property type="entry name" value="TYR_PHOSPHATASE_2"/>
    <property type="match status" value="1"/>
</dbReference>
<keyword evidence="10" id="KW-1185">Reference proteome</keyword>
<evidence type="ECO:0000313" key="11">
    <source>
        <dbReference type="WBParaSite" id="DME_0000392501-mRNA-1"/>
    </source>
</evidence>
<feature type="domain" description="Tyrosine-protein phosphatase" evidence="6">
    <location>
        <begin position="337"/>
        <end position="478"/>
    </location>
</feature>
<dbReference type="PANTHER" id="PTHR45864:SF2">
    <property type="entry name" value="PROTEIN PHOSPHATASE SLINGSHOT"/>
    <property type="match status" value="1"/>
</dbReference>
<comment type="similarity">
    <text evidence="1">Belongs to the protein-tyrosine phosphatase family.</text>
</comment>
<dbReference type="InterPro" id="IPR043588">
    <property type="entry name" value="SSH-N"/>
</dbReference>
<feature type="domain" description="Tyrosine specific protein phosphatases" evidence="7">
    <location>
        <begin position="399"/>
        <end position="456"/>
    </location>
</feature>
<reference evidence="11" key="1">
    <citation type="submission" date="2016-04" db="UniProtKB">
        <authorList>
            <consortium name="WormBaseParasite"/>
        </authorList>
    </citation>
    <scope>IDENTIFICATION</scope>
</reference>